<dbReference type="PANTHER" id="PTHR10516:SF268">
    <property type="entry name" value="PEPTIDYL-PROLYL CIS-TRANS ISOMERASE PASTICCINO1"/>
    <property type="match status" value="1"/>
</dbReference>
<evidence type="ECO:0000256" key="4">
    <source>
        <dbReference type="ARBA" id="ARBA00023235"/>
    </source>
</evidence>
<dbReference type="InterPro" id="IPR001179">
    <property type="entry name" value="PPIase_FKBP_dom"/>
</dbReference>
<dbReference type="EC" id="5.2.1.8" evidence="2 5"/>
<sequence>MALNQDTEQEFAPQNKKPPTEDEKRREKIVPGSLMKALMRPGGGDSRPSDGDQVIYHCTVRTLDGVVVESTRSENGGRGTPIRHVLGKSKMVVGLLEGIPTMLKGEVAMFKMKPQLHYGEDDCPVSVANNFPKDDELHFEIEMIDFFKAKARMISAKTGDGKLILSHMEGEPHFFTLGKSEVPKGLEMGIGTMARGEKAVIYVTSQYLTQSPLIPAIEGFEEVHFEVELVHFIQRVLAAKFGVDWGGWRTKTIWGAHGGGIWKGIMSGWEVYLQHVEFVVGSGSRVWFWHDKWCGEIPLWDRFPLLFYSSLLRDATIDSLFFLHSDTPSSEGPDGLRWNLRKGGVFDSRSFYCALRGSNALRFPWKGVWGIKAPRRVSFFVWTTAWGKILTCDSLMWRGYALAEWCYMCLSGETVDHPLLHCEMA</sequence>
<feature type="domain" description="PPIase FKBP-type" evidence="7">
    <location>
        <begin position="51"/>
        <end position="147"/>
    </location>
</feature>
<dbReference type="EMBL" id="OIVN01003857">
    <property type="protein sequence ID" value="SPD13984.1"/>
    <property type="molecule type" value="Genomic_DNA"/>
</dbReference>
<evidence type="ECO:0000256" key="1">
    <source>
        <dbReference type="ARBA" id="ARBA00000971"/>
    </source>
</evidence>
<dbReference type="AlphaFoldDB" id="A0A2N9HQL8"/>
<feature type="compositionally biased region" description="Basic and acidic residues" evidence="6">
    <location>
        <begin position="18"/>
        <end position="29"/>
    </location>
</feature>
<dbReference type="InterPro" id="IPR026960">
    <property type="entry name" value="RVT-Znf"/>
</dbReference>
<dbReference type="InterPro" id="IPR046357">
    <property type="entry name" value="PPIase_dom_sf"/>
</dbReference>
<dbReference type="Pfam" id="PF00254">
    <property type="entry name" value="FKBP_C"/>
    <property type="match status" value="2"/>
</dbReference>
<evidence type="ECO:0000256" key="6">
    <source>
        <dbReference type="SAM" id="MobiDB-lite"/>
    </source>
</evidence>
<dbReference type="InterPro" id="IPR050689">
    <property type="entry name" value="FKBP-type_PPIase"/>
</dbReference>
<dbReference type="FunFam" id="3.10.50.40:FF:000052">
    <property type="entry name" value="Peptidylprolyl isomerase"/>
    <property type="match status" value="1"/>
</dbReference>
<protein>
    <recommendedName>
        <fullName evidence="2 5">peptidylprolyl isomerase</fullName>
        <ecNumber evidence="2 5">5.2.1.8</ecNumber>
    </recommendedName>
</protein>
<dbReference type="GO" id="GO:0003755">
    <property type="term" value="F:peptidyl-prolyl cis-trans isomerase activity"/>
    <property type="evidence" value="ECO:0007669"/>
    <property type="project" value="UniProtKB-KW"/>
</dbReference>
<proteinExistence type="predicted"/>
<name>A0A2N9HQL8_FAGSY</name>
<dbReference type="SUPFAM" id="SSF54534">
    <property type="entry name" value="FKBP-like"/>
    <property type="match status" value="2"/>
</dbReference>
<dbReference type="GO" id="GO:0005737">
    <property type="term" value="C:cytoplasm"/>
    <property type="evidence" value="ECO:0007669"/>
    <property type="project" value="TreeGrafter"/>
</dbReference>
<keyword evidence="3 5" id="KW-0697">Rotamase</keyword>
<reference evidence="8" key="1">
    <citation type="submission" date="2018-02" db="EMBL/GenBank/DDBJ databases">
        <authorList>
            <person name="Cohen D.B."/>
            <person name="Kent A.D."/>
        </authorList>
    </citation>
    <scope>NUCLEOTIDE SEQUENCE</scope>
</reference>
<dbReference type="PANTHER" id="PTHR10516">
    <property type="entry name" value="PEPTIDYL-PROLYL CIS-TRANS ISOMERASE"/>
    <property type="match status" value="1"/>
</dbReference>
<comment type="catalytic activity">
    <reaction evidence="1 5">
        <text>[protein]-peptidylproline (omega=180) = [protein]-peptidylproline (omega=0)</text>
        <dbReference type="Rhea" id="RHEA:16237"/>
        <dbReference type="Rhea" id="RHEA-COMP:10747"/>
        <dbReference type="Rhea" id="RHEA-COMP:10748"/>
        <dbReference type="ChEBI" id="CHEBI:83833"/>
        <dbReference type="ChEBI" id="CHEBI:83834"/>
        <dbReference type="EC" id="5.2.1.8"/>
    </reaction>
</comment>
<feature type="region of interest" description="Disordered" evidence="6">
    <location>
        <begin position="1"/>
        <end position="30"/>
    </location>
</feature>
<dbReference type="PROSITE" id="PS50059">
    <property type="entry name" value="FKBP_PPIASE"/>
    <property type="match status" value="2"/>
</dbReference>
<gene>
    <name evidence="8" type="ORF">FSB_LOCUS41866</name>
</gene>
<dbReference type="Pfam" id="PF13966">
    <property type="entry name" value="zf-RVT"/>
    <property type="match status" value="1"/>
</dbReference>
<evidence type="ECO:0000259" key="7">
    <source>
        <dbReference type="PROSITE" id="PS50059"/>
    </source>
</evidence>
<dbReference type="Gene3D" id="3.10.50.40">
    <property type="match status" value="2"/>
</dbReference>
<keyword evidence="4 5" id="KW-0413">Isomerase</keyword>
<evidence type="ECO:0000256" key="3">
    <source>
        <dbReference type="ARBA" id="ARBA00023110"/>
    </source>
</evidence>
<evidence type="ECO:0000256" key="2">
    <source>
        <dbReference type="ARBA" id="ARBA00013194"/>
    </source>
</evidence>
<feature type="domain" description="PPIase FKBP-type" evidence="7">
    <location>
        <begin position="160"/>
        <end position="233"/>
    </location>
</feature>
<accession>A0A2N9HQL8</accession>
<organism evidence="8">
    <name type="scientific">Fagus sylvatica</name>
    <name type="common">Beechnut</name>
    <dbReference type="NCBI Taxonomy" id="28930"/>
    <lineage>
        <taxon>Eukaryota</taxon>
        <taxon>Viridiplantae</taxon>
        <taxon>Streptophyta</taxon>
        <taxon>Embryophyta</taxon>
        <taxon>Tracheophyta</taxon>
        <taxon>Spermatophyta</taxon>
        <taxon>Magnoliopsida</taxon>
        <taxon>eudicotyledons</taxon>
        <taxon>Gunneridae</taxon>
        <taxon>Pentapetalae</taxon>
        <taxon>rosids</taxon>
        <taxon>fabids</taxon>
        <taxon>Fagales</taxon>
        <taxon>Fagaceae</taxon>
        <taxon>Fagus</taxon>
    </lineage>
</organism>
<evidence type="ECO:0000256" key="5">
    <source>
        <dbReference type="PROSITE-ProRule" id="PRU00277"/>
    </source>
</evidence>
<evidence type="ECO:0000313" key="8">
    <source>
        <dbReference type="EMBL" id="SPD13984.1"/>
    </source>
</evidence>